<dbReference type="GO" id="GO:0005049">
    <property type="term" value="F:nuclear export signal receptor activity"/>
    <property type="evidence" value="ECO:0007669"/>
    <property type="project" value="InterPro"/>
</dbReference>
<name>A0A0A9W5H9_LYGHE</name>
<reference evidence="9" key="1">
    <citation type="journal article" date="2014" name="PLoS ONE">
        <title>Transcriptome-Based Identification of ABC Transporters in the Western Tarnished Plant Bug Lygus hesperus.</title>
        <authorList>
            <person name="Hull J.J."/>
            <person name="Chaney K."/>
            <person name="Geib S.M."/>
            <person name="Fabrick J.A."/>
            <person name="Brent C.S."/>
            <person name="Walsh D."/>
            <person name="Lavine L.C."/>
        </authorList>
    </citation>
    <scope>NUCLEOTIDE SEQUENCE</scope>
</reference>
<proteinExistence type="inferred from homology"/>
<evidence type="ECO:0000256" key="7">
    <source>
        <dbReference type="ARBA" id="ARBA00023242"/>
    </source>
</evidence>
<dbReference type="InterPro" id="IPR011989">
    <property type="entry name" value="ARM-like"/>
</dbReference>
<dbReference type="SUPFAM" id="SSF48371">
    <property type="entry name" value="ARM repeat"/>
    <property type="match status" value="1"/>
</dbReference>
<evidence type="ECO:0000256" key="3">
    <source>
        <dbReference type="ARBA" id="ARBA00009466"/>
    </source>
</evidence>
<accession>A0A0A9W5H9</accession>
<evidence type="ECO:0000256" key="5">
    <source>
        <dbReference type="ARBA" id="ARBA00022490"/>
    </source>
</evidence>
<comment type="similarity">
    <text evidence="3">Belongs to the exportin family.</text>
</comment>
<keyword evidence="5" id="KW-0963">Cytoplasm</keyword>
<evidence type="ECO:0000256" key="6">
    <source>
        <dbReference type="ARBA" id="ARBA00022927"/>
    </source>
</evidence>
<keyword evidence="6" id="KW-0653">Protein transport</keyword>
<evidence type="ECO:0000313" key="9">
    <source>
        <dbReference type="EMBL" id="JAG02651.1"/>
    </source>
</evidence>
<sequence>MAAEFLTQLEAAAKVMLAPPSVITPEQRHAAEQVFLTFRLTKTPYAICKGILETSTVDYVLFETASTLKEALVREWKDLTETEVIELRQYLFDYVVQKPNLRPYVRERILQVIAIMIKRQSNLDFNRPADEGRELSKLLTEVQRLVMEGDLPRQVLGCSIIAAIIQEYSNTVKSSDIGLVWEDHFKLKKNFENTDLRKILQLVITALNEVVKLPLPFSESAQTLLKSLLSICESVLCWGFTSRVVRSGIPKRFSKMLITRFETTTFTENLPTLRLASPWKALITDPNVTNLFFDVYWKIRDNPHLAHHAMSCLTQLASLNGPVLDSLEAKTNYFTNYIQSFIKLVTSIEVLDREALGISNIIYNLVTYHIMSNVSPDLVRNLLEQLTRLTVYFAEGAAHEESVQVDDCMFMEAFENLMNVWLTVVNDSQLYSNEMCMQASVEIFNTYLRSHLSPPDGVRGTGRELDSEEIEEGEEIDRIKFKSQLQAIGVLGRQVPSHAVPLLGKLLEMRIATLHSNLERIHCNSFNISDSNILGCLFEDLHWLLLIAGHVIAMESEGESAMVPSEIMQFSIHQQANIENSLKVLASPMNPNSVDSEVIESADHVVRLIASVFKLCEIEKKVVDANLSHLLSPLVSATLTWFLRHWSLSYLLPNDSYYADFSTSLKSAFGVNSEGALWTINFILSKVESNLRAFTSEPTIIDGSVQLLVALVDMRDKAGFVLKSEGFWRQVELYKTLDTRILPSAAKRGLMKAFTLGGAGIENTSEREEYWLRIIKPAADKLLAIVGEGRFKSTYQEDAVRCAIVDVLESFVGVAQGSQVVTVHSLFALTAPVLNECPQLIALYSNYQLIVELILELFLDCTRSFICFLTTSESRRFYQHCLDIVQMYAKSNRGKRSVEACAEEDAFNDILLLMELFSNLQSKDFCDLSPPDATPDNGPKVTAADVCLYGLRIIMPLMTVDLLKFPSLCTQYYKMISFICGLYPEKIIALDMDLLNSIFSTIQLGLHSFGRDVIPFCCTCISRLGTHVYEAGQQNNFRALSPFLGLLMDLVLCRQVNSELYSNFGSALFILMCCYPDEYKGVIQRWISLQTDPVVAERLATAFNSLTTDVVLIPRNKLNFETVFHQFVANVQGFLLVK</sequence>
<dbReference type="AlphaFoldDB" id="A0A0A9W5H9"/>
<protein>
    <recommendedName>
        <fullName evidence="8">Exportin-4</fullName>
    </recommendedName>
</protein>
<gene>
    <name evidence="9" type="primary">xpo4</name>
    <name evidence="9" type="ORF">CM83_41526</name>
</gene>
<evidence type="ECO:0000256" key="8">
    <source>
        <dbReference type="ARBA" id="ARBA00040444"/>
    </source>
</evidence>
<keyword evidence="7" id="KW-0539">Nucleus</keyword>
<dbReference type="Gene3D" id="1.25.10.10">
    <property type="entry name" value="Leucine-rich Repeat Variant"/>
    <property type="match status" value="2"/>
</dbReference>
<dbReference type="GO" id="GO:0006611">
    <property type="term" value="P:protein export from nucleus"/>
    <property type="evidence" value="ECO:0007669"/>
    <property type="project" value="TreeGrafter"/>
</dbReference>
<comment type="subcellular location">
    <subcellularLocation>
        <location evidence="2">Cytoplasm</location>
    </subcellularLocation>
    <subcellularLocation>
        <location evidence="1">Nucleus</location>
    </subcellularLocation>
</comment>
<organism evidence="9">
    <name type="scientific">Lygus hesperus</name>
    <name type="common">Western plant bug</name>
    <dbReference type="NCBI Taxonomy" id="30085"/>
    <lineage>
        <taxon>Eukaryota</taxon>
        <taxon>Metazoa</taxon>
        <taxon>Ecdysozoa</taxon>
        <taxon>Arthropoda</taxon>
        <taxon>Hexapoda</taxon>
        <taxon>Insecta</taxon>
        <taxon>Pterygota</taxon>
        <taxon>Neoptera</taxon>
        <taxon>Paraneoptera</taxon>
        <taxon>Hemiptera</taxon>
        <taxon>Heteroptera</taxon>
        <taxon>Panheteroptera</taxon>
        <taxon>Cimicomorpha</taxon>
        <taxon>Miridae</taxon>
        <taxon>Mirini</taxon>
        <taxon>Lygus</taxon>
    </lineage>
</organism>
<dbReference type="InterPro" id="IPR016024">
    <property type="entry name" value="ARM-type_fold"/>
</dbReference>
<evidence type="ECO:0000256" key="4">
    <source>
        <dbReference type="ARBA" id="ARBA00022448"/>
    </source>
</evidence>
<dbReference type="InterPro" id="IPR044189">
    <property type="entry name" value="XPO4/7-like"/>
</dbReference>
<dbReference type="GO" id="GO:0005737">
    <property type="term" value="C:cytoplasm"/>
    <property type="evidence" value="ECO:0007669"/>
    <property type="project" value="UniProtKB-SubCell"/>
</dbReference>
<dbReference type="EMBL" id="GBHO01040953">
    <property type="protein sequence ID" value="JAG02651.1"/>
    <property type="molecule type" value="Transcribed_RNA"/>
</dbReference>
<dbReference type="PANTHER" id="PTHR12596">
    <property type="entry name" value="EXPORTIN 4,7-RELATED"/>
    <property type="match status" value="1"/>
</dbReference>
<evidence type="ECO:0000256" key="1">
    <source>
        <dbReference type="ARBA" id="ARBA00004123"/>
    </source>
</evidence>
<dbReference type="GO" id="GO:0005643">
    <property type="term" value="C:nuclear pore"/>
    <property type="evidence" value="ECO:0007669"/>
    <property type="project" value="TreeGrafter"/>
</dbReference>
<dbReference type="PANTHER" id="PTHR12596:SF1">
    <property type="entry name" value="EXPORTIN-4"/>
    <property type="match status" value="1"/>
</dbReference>
<reference evidence="9" key="2">
    <citation type="submission" date="2014-07" db="EMBL/GenBank/DDBJ databases">
        <authorList>
            <person name="Hull J."/>
        </authorList>
    </citation>
    <scope>NUCLEOTIDE SEQUENCE</scope>
</reference>
<evidence type="ECO:0000256" key="2">
    <source>
        <dbReference type="ARBA" id="ARBA00004496"/>
    </source>
</evidence>
<keyword evidence="4" id="KW-0813">Transport</keyword>